<dbReference type="OrthoDB" id="2157380at2759"/>
<dbReference type="InterPro" id="IPR019332">
    <property type="entry name" value="OSCP1"/>
</dbReference>
<name>A0A1I8NS03_STOCA</name>
<dbReference type="Proteomes" id="UP000095300">
    <property type="component" value="Unassembled WGS sequence"/>
</dbReference>
<dbReference type="AlphaFoldDB" id="A0A1I8NS03"/>
<dbReference type="GO" id="GO:0005737">
    <property type="term" value="C:cytoplasm"/>
    <property type="evidence" value="ECO:0007669"/>
    <property type="project" value="TreeGrafter"/>
</dbReference>
<sequence length="380" mass="42651">MTSSDLPPQFSAKANVFIIVNLGCEMLYVIDQRLKAQKIAADKSKQVLHDVTSVLLEPKFIESLIVGSSSEGGQLLAEEHCKFMLKDIATCSLMRLDEVSMDKLWNLMTMIYKWQLFHTKYQYQLMDITFRHLASIAQLYPEEKYALLIDYTKNTLLDFWNSCTDDEQNRIYATNIWWLDGFSIKISLLIRLGFQAMDGTFFAQVDETYFNDFRDCIGENIYTKSAEIAQTRRQELAATTGVSNSANCVNQLADMLNYLPATAAATAAVAGTDAEDFKPLNFQDFQKQFEKNLQQCNILFEDLDVNVVHKSGAANSSTSLESDAAGGFVHLNATYNRQSLEGMAAAATPDTQLAANNSSDNQPTSNVINRQLLDLYSKLN</sequence>
<protein>
    <recommendedName>
        <fullName evidence="3">Protein OSCP1</fullName>
    </recommendedName>
</protein>
<dbReference type="GO" id="GO:0005886">
    <property type="term" value="C:plasma membrane"/>
    <property type="evidence" value="ECO:0007669"/>
    <property type="project" value="TreeGrafter"/>
</dbReference>
<dbReference type="Pfam" id="PF10188">
    <property type="entry name" value="Oscp1"/>
    <property type="match status" value="1"/>
</dbReference>
<accession>A0A1I8NS03</accession>
<keyword evidence="2" id="KW-1185">Reference proteome</keyword>
<proteinExistence type="predicted"/>
<gene>
    <name evidence="1" type="primary">106090578</name>
</gene>
<dbReference type="PANTHER" id="PTHR21439:SF0">
    <property type="entry name" value="PROTEIN OSCP1"/>
    <property type="match status" value="1"/>
</dbReference>
<organism evidence="1 2">
    <name type="scientific">Stomoxys calcitrans</name>
    <name type="common">Stable fly</name>
    <name type="synonym">Conops calcitrans</name>
    <dbReference type="NCBI Taxonomy" id="35570"/>
    <lineage>
        <taxon>Eukaryota</taxon>
        <taxon>Metazoa</taxon>
        <taxon>Ecdysozoa</taxon>
        <taxon>Arthropoda</taxon>
        <taxon>Hexapoda</taxon>
        <taxon>Insecta</taxon>
        <taxon>Pterygota</taxon>
        <taxon>Neoptera</taxon>
        <taxon>Endopterygota</taxon>
        <taxon>Diptera</taxon>
        <taxon>Brachycera</taxon>
        <taxon>Muscomorpha</taxon>
        <taxon>Muscoidea</taxon>
        <taxon>Muscidae</taxon>
        <taxon>Stomoxys</taxon>
    </lineage>
</organism>
<dbReference type="EnsemblMetazoa" id="SCAU001523-RA">
    <property type="protein sequence ID" value="SCAU001523-PA"/>
    <property type="gene ID" value="SCAU001523"/>
</dbReference>
<evidence type="ECO:0000313" key="1">
    <source>
        <dbReference type="EnsemblMetazoa" id="SCAU001523-PA"/>
    </source>
</evidence>
<dbReference type="KEGG" id="scac:106090578"/>
<dbReference type="VEuPathDB" id="VectorBase:SCAU001523"/>
<reference evidence="1" key="1">
    <citation type="submission" date="2020-05" db="UniProtKB">
        <authorList>
            <consortium name="EnsemblMetazoa"/>
        </authorList>
    </citation>
    <scope>IDENTIFICATION</scope>
    <source>
        <strain evidence="1">USDA</strain>
    </source>
</reference>
<evidence type="ECO:0008006" key="3">
    <source>
        <dbReference type="Google" id="ProtNLM"/>
    </source>
</evidence>
<evidence type="ECO:0000313" key="2">
    <source>
        <dbReference type="Proteomes" id="UP000095300"/>
    </source>
</evidence>
<dbReference type="STRING" id="35570.A0A1I8NS03"/>
<dbReference type="PANTHER" id="PTHR21439">
    <property type="entry name" value="OXIDORED-NITRO DOMAIN-CONTAINING PROTEIN"/>
    <property type="match status" value="1"/>
</dbReference>